<reference evidence="1 2" key="1">
    <citation type="submission" date="2021-04" db="EMBL/GenBank/DDBJ databases">
        <authorList>
            <person name="De Guttry C."/>
            <person name="Zahm M."/>
            <person name="Klopp C."/>
            <person name="Cabau C."/>
            <person name="Louis A."/>
            <person name="Berthelot C."/>
            <person name="Parey E."/>
            <person name="Roest Crollius H."/>
            <person name="Montfort J."/>
            <person name="Robinson-Rechavi M."/>
            <person name="Bucao C."/>
            <person name="Bouchez O."/>
            <person name="Gislard M."/>
            <person name="Lluch J."/>
            <person name="Milhes M."/>
            <person name="Lampietro C."/>
            <person name="Lopez Roques C."/>
            <person name="Donnadieu C."/>
            <person name="Braasch I."/>
            <person name="Desvignes T."/>
            <person name="Postlethwait J."/>
            <person name="Bobe J."/>
            <person name="Wedekind C."/>
            <person name="Guiguen Y."/>
        </authorList>
    </citation>
    <scope>NUCLEOTIDE SEQUENCE [LARGE SCALE GENOMIC DNA]</scope>
    <source>
        <strain evidence="1">Cs_M1</strain>
        <tissue evidence="1">Blood</tissue>
    </source>
</reference>
<dbReference type="Gene3D" id="1.25.40.10">
    <property type="entry name" value="Tetratricopeptide repeat domain"/>
    <property type="match status" value="1"/>
</dbReference>
<dbReference type="SUPFAM" id="SSF81901">
    <property type="entry name" value="HCP-like"/>
    <property type="match status" value="1"/>
</dbReference>
<protein>
    <recommendedName>
        <fullName evidence="3">Sel1 repeat family protein</fullName>
    </recommendedName>
</protein>
<dbReference type="PANTHER" id="PTHR44444:SF4">
    <property type="entry name" value="PROTEIN SEL-1 HOMOLOG 3 ISOFORM X1"/>
    <property type="match status" value="1"/>
</dbReference>
<dbReference type="PANTHER" id="PTHR44444">
    <property type="entry name" value="PROTEIN SEL-1 HOMOLOG 3"/>
    <property type="match status" value="1"/>
</dbReference>
<dbReference type="InterPro" id="IPR006597">
    <property type="entry name" value="Sel1-like"/>
</dbReference>
<sequence>MQGQGVEKDIPRAVTFLKKAVEQGFTPAINALGWYYEQFEKDHQRAVQLWEQADKQGSSDAAMNLGVMNSQGLYPGKAAGKFMAYTYYLKKPGWLHSAG</sequence>
<evidence type="ECO:0000313" key="1">
    <source>
        <dbReference type="EMBL" id="KAK6296164.1"/>
    </source>
</evidence>
<evidence type="ECO:0008006" key="3">
    <source>
        <dbReference type="Google" id="ProtNLM"/>
    </source>
</evidence>
<organism evidence="1 2">
    <name type="scientific">Coregonus suidteri</name>
    <dbReference type="NCBI Taxonomy" id="861788"/>
    <lineage>
        <taxon>Eukaryota</taxon>
        <taxon>Metazoa</taxon>
        <taxon>Chordata</taxon>
        <taxon>Craniata</taxon>
        <taxon>Vertebrata</taxon>
        <taxon>Euteleostomi</taxon>
        <taxon>Actinopterygii</taxon>
        <taxon>Neopterygii</taxon>
        <taxon>Teleostei</taxon>
        <taxon>Protacanthopterygii</taxon>
        <taxon>Salmoniformes</taxon>
        <taxon>Salmonidae</taxon>
        <taxon>Coregoninae</taxon>
        <taxon>Coregonus</taxon>
    </lineage>
</organism>
<dbReference type="Proteomes" id="UP001356427">
    <property type="component" value="Unassembled WGS sequence"/>
</dbReference>
<dbReference type="InterPro" id="IPR011990">
    <property type="entry name" value="TPR-like_helical_dom_sf"/>
</dbReference>
<dbReference type="AlphaFoldDB" id="A0AAN8Q983"/>
<accession>A0AAN8Q983</accession>
<dbReference type="Pfam" id="PF08238">
    <property type="entry name" value="Sel1"/>
    <property type="match status" value="3"/>
</dbReference>
<comment type="caution">
    <text evidence="1">The sequence shown here is derived from an EMBL/GenBank/DDBJ whole genome shotgun (WGS) entry which is preliminary data.</text>
</comment>
<gene>
    <name evidence="1" type="ORF">J4Q44_G00338770</name>
</gene>
<dbReference type="InterPro" id="IPR042756">
    <property type="entry name" value="Sel-1L3"/>
</dbReference>
<proteinExistence type="predicted"/>
<dbReference type="EMBL" id="JAGTTL010000033">
    <property type="protein sequence ID" value="KAK6296164.1"/>
    <property type="molecule type" value="Genomic_DNA"/>
</dbReference>
<keyword evidence="2" id="KW-1185">Reference proteome</keyword>
<evidence type="ECO:0000313" key="2">
    <source>
        <dbReference type="Proteomes" id="UP001356427"/>
    </source>
</evidence>
<name>A0AAN8Q983_9TELE</name>